<dbReference type="Pfam" id="PF00100">
    <property type="entry name" value="Zona_pellucida"/>
    <property type="match status" value="1"/>
</dbReference>
<keyword evidence="7" id="KW-1185">Reference proteome</keyword>
<evidence type="ECO:0000313" key="7">
    <source>
        <dbReference type="Proteomes" id="UP000694580"/>
    </source>
</evidence>
<proteinExistence type="predicted"/>
<evidence type="ECO:0000313" key="6">
    <source>
        <dbReference type="Ensembl" id="ENSDCDP00010040273.1"/>
    </source>
</evidence>
<dbReference type="SMART" id="SM00241">
    <property type="entry name" value="ZP"/>
    <property type="match status" value="1"/>
</dbReference>
<dbReference type="Gene3D" id="2.60.40.4100">
    <property type="entry name" value="Zona pellucida, ZP-C domain"/>
    <property type="match status" value="1"/>
</dbReference>
<name>A0AAY4D4E3_9TELE</name>
<dbReference type="RefSeq" id="XP_028811533.1">
    <property type="nucleotide sequence ID" value="XM_028955700.1"/>
</dbReference>
<dbReference type="AlphaFoldDB" id="A0AAY4D4E3"/>
<dbReference type="InterPro" id="IPR055355">
    <property type="entry name" value="ZP-C"/>
</dbReference>
<dbReference type="PANTHER" id="PTHR14002">
    <property type="entry name" value="ENDOGLIN/TGF-BETA RECEPTOR TYPE III"/>
    <property type="match status" value="1"/>
</dbReference>
<reference evidence="6" key="2">
    <citation type="submission" date="2025-08" db="UniProtKB">
        <authorList>
            <consortium name="Ensembl"/>
        </authorList>
    </citation>
    <scope>IDENTIFICATION</scope>
</reference>
<dbReference type="Pfam" id="PF23344">
    <property type="entry name" value="ZP-N"/>
    <property type="match status" value="1"/>
</dbReference>
<dbReference type="Proteomes" id="UP000694580">
    <property type="component" value="Chromosome 16"/>
</dbReference>
<keyword evidence="1 4" id="KW-0732">Signal</keyword>
<gene>
    <name evidence="6" type="primary">LOC114765544</name>
</gene>
<evidence type="ECO:0000256" key="1">
    <source>
        <dbReference type="ARBA" id="ARBA00022729"/>
    </source>
</evidence>
<dbReference type="GeneID" id="114765544"/>
<protein>
    <recommendedName>
        <fullName evidence="5">ZP domain-containing protein</fullName>
    </recommendedName>
</protein>
<dbReference type="PANTHER" id="PTHR14002:SF59">
    <property type="entry name" value="CUB AND ZONA PELLUCIDA-LIKE DOMAIN-CONTAINING PROTEIN 1-RELATED"/>
    <property type="match status" value="1"/>
</dbReference>
<dbReference type="Ensembl" id="ENSDCDT00010050136.1">
    <property type="protein sequence ID" value="ENSDCDP00010040273.1"/>
    <property type="gene ID" value="ENSDCDG00010025751.1"/>
</dbReference>
<feature type="signal peptide" evidence="4">
    <location>
        <begin position="1"/>
        <end position="19"/>
    </location>
</feature>
<dbReference type="InterPro" id="IPR001507">
    <property type="entry name" value="ZP_dom"/>
</dbReference>
<keyword evidence="2" id="KW-1015">Disulfide bond</keyword>
<feature type="region of interest" description="Disordered" evidence="3">
    <location>
        <begin position="230"/>
        <end position="249"/>
    </location>
</feature>
<dbReference type="GeneTree" id="ENSGT00940000163723"/>
<accession>A0AAY4D4E3</accession>
<evidence type="ECO:0000256" key="2">
    <source>
        <dbReference type="ARBA" id="ARBA00023157"/>
    </source>
</evidence>
<evidence type="ECO:0000259" key="5">
    <source>
        <dbReference type="PROSITE" id="PS51034"/>
    </source>
</evidence>
<organism evidence="6 7">
    <name type="scientific">Denticeps clupeoides</name>
    <name type="common">denticle herring</name>
    <dbReference type="NCBI Taxonomy" id="299321"/>
    <lineage>
        <taxon>Eukaryota</taxon>
        <taxon>Metazoa</taxon>
        <taxon>Chordata</taxon>
        <taxon>Craniata</taxon>
        <taxon>Vertebrata</taxon>
        <taxon>Euteleostomi</taxon>
        <taxon>Actinopterygii</taxon>
        <taxon>Neopterygii</taxon>
        <taxon>Teleostei</taxon>
        <taxon>Clupei</taxon>
        <taxon>Clupeiformes</taxon>
        <taxon>Denticipitoidei</taxon>
        <taxon>Denticipitidae</taxon>
        <taxon>Denticeps</taxon>
    </lineage>
</organism>
<feature type="domain" description="ZP" evidence="5">
    <location>
        <begin position="388"/>
        <end position="633"/>
    </location>
</feature>
<dbReference type="InterPro" id="IPR055356">
    <property type="entry name" value="ZP-N"/>
</dbReference>
<feature type="chain" id="PRO_5044255400" description="ZP domain-containing protein" evidence="4">
    <location>
        <begin position="20"/>
        <end position="693"/>
    </location>
</feature>
<dbReference type="InterPro" id="IPR042235">
    <property type="entry name" value="ZP-C_dom"/>
</dbReference>
<reference evidence="6 7" key="1">
    <citation type="submission" date="2020-06" db="EMBL/GenBank/DDBJ databases">
        <authorList>
            <consortium name="Wellcome Sanger Institute Data Sharing"/>
        </authorList>
    </citation>
    <scope>NUCLEOTIDE SEQUENCE [LARGE SCALE GENOMIC DNA]</scope>
</reference>
<dbReference type="PROSITE" id="PS51034">
    <property type="entry name" value="ZP_2"/>
    <property type="match status" value="1"/>
</dbReference>
<sequence>MAISLDLLLFCTVAVQIASTSFYGGSMTFFPGERHQDGTLEVSVYYRESSNKSCGGQLNWDCLHGDCGNLLNSEAFVTDQGNSDLFPWCQSEGHMARILVNDSPFILGSSGCCWDINATGWRLDTLVDMGTRSDTQLPNSSPITATVPKLRIPQNCFSNVSLLAYDPNGDDVRCRFASDAGVNCSFCSHPDISLDQDLCSLNAINPLALGVHVFEMVLEDFPTKDINSTYRDGSSVVKHSPKQTADPTPLSRIPLQFAVEMLSPVENCTSGEVQPRFLTPTPSHGDIQKATVGQVLVITLRAQFAHSPILDFQVSGPWNMSKTTVNQSSTIAIATIRWTPQESDTGRSVPICFTADALTSQSEMRCIQVSVNQSPMPEQSMTGEGAVSCKGNLINIVLSKASLQGVDLNWLHLNDPSCSLTANDTHIMGTVSLNTCGTVIEDSGDFIVFKNEINTFEVASAVISRRSHIKIGFSCQYPKEANAISRYMIPDFNYVFTESSFGSFGYSFDIFTDQTFETVVGPSNYPVKTKLLEKIYMGIESHSSFPNTQLFVESCRGTPDGNPQNPVFYDFLQNGCLLDETMMEHSDNPNKYYFEIEAFRFSGDQNQVFISCSVILCAQDEPNSRCSLGCLQSPYRRKRDVAMETGVHYLTQGPIVVVREDMHTEGREQLTPRIQQTLSLKRRKSGRKLRDAH</sequence>
<dbReference type="Gene3D" id="2.60.40.3210">
    <property type="entry name" value="Zona pellucida, ZP-N domain"/>
    <property type="match status" value="1"/>
</dbReference>
<reference evidence="6" key="3">
    <citation type="submission" date="2025-09" db="UniProtKB">
        <authorList>
            <consortium name="Ensembl"/>
        </authorList>
    </citation>
    <scope>IDENTIFICATION</scope>
</reference>
<evidence type="ECO:0000256" key="4">
    <source>
        <dbReference type="SAM" id="SignalP"/>
    </source>
</evidence>
<evidence type="ECO:0000256" key="3">
    <source>
        <dbReference type="SAM" id="MobiDB-lite"/>
    </source>
</evidence>